<evidence type="ECO:0000313" key="4">
    <source>
        <dbReference type="Proteomes" id="UP000321113"/>
    </source>
</evidence>
<feature type="compositionally biased region" description="Polar residues" evidence="1">
    <location>
        <begin position="205"/>
        <end position="216"/>
    </location>
</feature>
<keyword evidence="2" id="KW-0472">Membrane</keyword>
<dbReference type="RefSeq" id="WP_119008664.1">
    <property type="nucleotide sequence ID" value="NZ_BJXK01000004.1"/>
</dbReference>
<dbReference type="AlphaFoldDB" id="A0A511QP31"/>
<evidence type="ECO:0000313" key="3">
    <source>
        <dbReference type="EMBL" id="GEM78897.1"/>
    </source>
</evidence>
<name>A0A511QP31_9VIBR</name>
<feature type="transmembrane region" description="Helical" evidence="2">
    <location>
        <begin position="30"/>
        <end position="52"/>
    </location>
</feature>
<keyword evidence="4" id="KW-1185">Reference proteome</keyword>
<comment type="caution">
    <text evidence="3">The sequence shown here is derived from an EMBL/GenBank/DDBJ whole genome shotgun (WGS) entry which is preliminary data.</text>
</comment>
<protein>
    <submittedName>
        <fullName evidence="3">Uncharacterized protein</fullName>
    </submittedName>
</protein>
<evidence type="ECO:0000256" key="2">
    <source>
        <dbReference type="SAM" id="Phobius"/>
    </source>
</evidence>
<dbReference type="Proteomes" id="UP000321113">
    <property type="component" value="Unassembled WGS sequence"/>
</dbReference>
<gene>
    <name evidence="3" type="ORF">VSU01S_11420</name>
</gene>
<feature type="transmembrane region" description="Helical" evidence="2">
    <location>
        <begin position="175"/>
        <end position="195"/>
    </location>
</feature>
<proteinExistence type="predicted"/>
<accession>A0A511QP31</accession>
<evidence type="ECO:0000256" key="1">
    <source>
        <dbReference type="SAM" id="MobiDB-lite"/>
    </source>
</evidence>
<feature type="region of interest" description="Disordered" evidence="1">
    <location>
        <begin position="200"/>
        <end position="239"/>
    </location>
</feature>
<keyword evidence="2" id="KW-1133">Transmembrane helix</keyword>
<keyword evidence="2" id="KW-0812">Transmembrane</keyword>
<dbReference type="EMBL" id="BJXK01000004">
    <property type="protein sequence ID" value="GEM78897.1"/>
    <property type="molecule type" value="Genomic_DNA"/>
</dbReference>
<organism evidence="3 4">
    <name type="scientific">Vibrio superstes NBRC 103154</name>
    <dbReference type="NCBI Taxonomy" id="1219062"/>
    <lineage>
        <taxon>Bacteria</taxon>
        <taxon>Pseudomonadati</taxon>
        <taxon>Pseudomonadota</taxon>
        <taxon>Gammaproteobacteria</taxon>
        <taxon>Vibrionales</taxon>
        <taxon>Vibrionaceae</taxon>
        <taxon>Vibrio</taxon>
    </lineage>
</organism>
<sequence>MEATKNWFRSCLGRYISYIQRAKATDGSRILSLLIGGVLSLGLSLAGAEAVIHDLDTEHKNSTQKFLFDQNRKVIEKGYLKAEYCASKDTVSRKAKVCADAEIALVDYYNNSSVKEDSLVIGTDYDYLLLLYKKALYEVRTATLTPEMSIFSMFPFNMVSVNYFELVTKTGVASWKVWIILLFPLIFFVHVYFLYVRKSPEPTPDDSSGSGLNGTDNAEPDNHGDCTNNLSEDELSPTR</sequence>
<dbReference type="OrthoDB" id="9923267at2"/>
<reference evidence="3 4" key="1">
    <citation type="submission" date="2019-07" db="EMBL/GenBank/DDBJ databases">
        <title>Whole genome shotgun sequence of Vibrio superstes NBRC 103154.</title>
        <authorList>
            <person name="Hosoyama A."/>
            <person name="Uohara A."/>
            <person name="Ohji S."/>
            <person name="Ichikawa N."/>
        </authorList>
    </citation>
    <scope>NUCLEOTIDE SEQUENCE [LARGE SCALE GENOMIC DNA]</scope>
    <source>
        <strain evidence="3 4">NBRC 103154</strain>
    </source>
</reference>